<name>A0AAJ0D5A2_9PEZI</name>
<comment type="caution">
    <text evidence="2">The sequence shown here is derived from an EMBL/GenBank/DDBJ whole genome shotgun (WGS) entry which is preliminary data.</text>
</comment>
<sequence length="317" mass="35268">MHNQPELVTQPRKRARCPSTTSLTTTSSFGSLLSGEQNSQSSGFAVKRQRCRPESAPPQGCDPAGLSPGYHDVQKNWLPIGHRSMDVRNFSSFRPQDCAGRTVGTMTKYGFRSATPVIQLVDSTTETHQDGRDDIQTEVMGSRNTAVLGSIENGANHHETDHLYLTDRLFDFESFAASEARPSIERDSKPVIEWSPSESWSTPLETPSTGSEDEYLWQSAEDEFSFLAEFATAELRPYTPELPSGRGSSPLEQGVHVPEGFRAYAAALPIECQQCAKQSRSRLRAAVQMMITVERIYELLKGEFCDVHQMSWSGRNL</sequence>
<feature type="region of interest" description="Disordered" evidence="1">
    <location>
        <begin position="1"/>
        <end position="68"/>
    </location>
</feature>
<evidence type="ECO:0000313" key="3">
    <source>
        <dbReference type="Proteomes" id="UP001271007"/>
    </source>
</evidence>
<organism evidence="2 3">
    <name type="scientific">Extremus antarcticus</name>
    <dbReference type="NCBI Taxonomy" id="702011"/>
    <lineage>
        <taxon>Eukaryota</taxon>
        <taxon>Fungi</taxon>
        <taxon>Dikarya</taxon>
        <taxon>Ascomycota</taxon>
        <taxon>Pezizomycotina</taxon>
        <taxon>Dothideomycetes</taxon>
        <taxon>Dothideomycetidae</taxon>
        <taxon>Mycosphaerellales</taxon>
        <taxon>Extremaceae</taxon>
        <taxon>Extremus</taxon>
    </lineage>
</organism>
<dbReference type="AlphaFoldDB" id="A0AAJ0D5A2"/>
<proteinExistence type="predicted"/>
<dbReference type="EMBL" id="JAWDJX010000098">
    <property type="protein sequence ID" value="KAK3046338.1"/>
    <property type="molecule type" value="Genomic_DNA"/>
</dbReference>
<evidence type="ECO:0000256" key="1">
    <source>
        <dbReference type="SAM" id="MobiDB-lite"/>
    </source>
</evidence>
<evidence type="ECO:0000313" key="2">
    <source>
        <dbReference type="EMBL" id="KAK3046338.1"/>
    </source>
</evidence>
<reference evidence="2" key="1">
    <citation type="submission" date="2023-04" db="EMBL/GenBank/DDBJ databases">
        <title>Black Yeasts Isolated from many extreme environments.</title>
        <authorList>
            <person name="Coleine C."/>
            <person name="Stajich J.E."/>
            <person name="Selbmann L."/>
        </authorList>
    </citation>
    <scope>NUCLEOTIDE SEQUENCE</scope>
    <source>
        <strain evidence="2">CCFEE 5312</strain>
    </source>
</reference>
<feature type="compositionally biased region" description="Low complexity" evidence="1">
    <location>
        <begin position="19"/>
        <end position="35"/>
    </location>
</feature>
<protein>
    <submittedName>
        <fullName evidence="2">Uncharacterized protein</fullName>
    </submittedName>
</protein>
<dbReference type="Proteomes" id="UP001271007">
    <property type="component" value="Unassembled WGS sequence"/>
</dbReference>
<keyword evidence="3" id="KW-1185">Reference proteome</keyword>
<gene>
    <name evidence="2" type="ORF">LTR09_012154</name>
</gene>
<accession>A0AAJ0D5A2</accession>